<dbReference type="GO" id="GO:0047429">
    <property type="term" value="F:nucleoside triphosphate diphosphatase activity"/>
    <property type="evidence" value="ECO:0007669"/>
    <property type="project" value="TreeGrafter"/>
</dbReference>
<gene>
    <name evidence="2" type="ORF">HC138_01505</name>
</gene>
<feature type="domain" description="NTP pyrophosphohydrolase MazG-like" evidence="1">
    <location>
        <begin position="102"/>
        <end position="175"/>
    </location>
</feature>
<dbReference type="GO" id="GO:0006203">
    <property type="term" value="P:dGTP catabolic process"/>
    <property type="evidence" value="ECO:0007669"/>
    <property type="project" value="TreeGrafter"/>
</dbReference>
<dbReference type="CDD" id="cd11528">
    <property type="entry name" value="NTP-PPase_MazG_Nterm"/>
    <property type="match status" value="1"/>
</dbReference>
<dbReference type="InterPro" id="IPR048015">
    <property type="entry name" value="NTP-PPase_MazG-like_N"/>
</dbReference>
<dbReference type="Gene3D" id="1.10.287.1080">
    <property type="entry name" value="MazG-like"/>
    <property type="match status" value="1"/>
</dbReference>
<dbReference type="SUPFAM" id="SSF101386">
    <property type="entry name" value="all-alpha NTP pyrophosphatases"/>
    <property type="match status" value="1"/>
</dbReference>
<comment type="caution">
    <text evidence="2">The sequence shown here is derived from an EMBL/GenBank/DDBJ whole genome shotgun (WGS) entry which is preliminary data.</text>
</comment>
<dbReference type="InterPro" id="IPR004518">
    <property type="entry name" value="MazG-like_dom"/>
</dbReference>
<dbReference type="AlphaFoldDB" id="A0AAP6XKN3"/>
<organism evidence="2 3">
    <name type="scientific">Corynebacterium coyleae</name>
    <dbReference type="NCBI Taxonomy" id="53374"/>
    <lineage>
        <taxon>Bacteria</taxon>
        <taxon>Bacillati</taxon>
        <taxon>Actinomycetota</taxon>
        <taxon>Actinomycetes</taxon>
        <taxon>Mycobacteriales</taxon>
        <taxon>Corynebacteriaceae</taxon>
        <taxon>Corynebacterium</taxon>
    </lineage>
</organism>
<dbReference type="PANTHER" id="PTHR30522:SF0">
    <property type="entry name" value="NUCLEOSIDE TRIPHOSPHATE PYROPHOSPHOHYDROLASE"/>
    <property type="match status" value="1"/>
</dbReference>
<reference evidence="2 3" key="1">
    <citation type="submission" date="2020-03" db="EMBL/GenBank/DDBJ databases">
        <title>Draft genome sequences of bacterial isolates from the female urobiome.</title>
        <authorList>
            <person name="Miller-Ensminger T."/>
            <person name="Wolfe A.J."/>
            <person name="Putonti C."/>
        </authorList>
    </citation>
    <scope>NUCLEOTIDE SEQUENCE [LARGE SCALE GENOMIC DNA]</scope>
    <source>
        <strain evidence="2 3">UMB8490</strain>
    </source>
</reference>
<proteinExistence type="predicted"/>
<dbReference type="GO" id="GO:0046061">
    <property type="term" value="P:dATP catabolic process"/>
    <property type="evidence" value="ECO:0007669"/>
    <property type="project" value="TreeGrafter"/>
</dbReference>
<keyword evidence="2" id="KW-0378">Hydrolase</keyword>
<protein>
    <submittedName>
        <fullName evidence="2">Nucleoside triphosphate hydrolase</fullName>
    </submittedName>
</protein>
<evidence type="ECO:0000313" key="2">
    <source>
        <dbReference type="EMBL" id="NJJ03058.1"/>
    </source>
</evidence>
<dbReference type="RefSeq" id="WP_167615633.1">
    <property type="nucleotide sequence ID" value="NZ_JAAUVV010000002.1"/>
</dbReference>
<dbReference type="InterPro" id="IPR011551">
    <property type="entry name" value="NTP_PyrPHydrolase_MazG"/>
</dbReference>
<dbReference type="GO" id="GO:0046052">
    <property type="term" value="P:UTP catabolic process"/>
    <property type="evidence" value="ECO:0007669"/>
    <property type="project" value="TreeGrafter"/>
</dbReference>
<dbReference type="Pfam" id="PF03819">
    <property type="entry name" value="MazG"/>
    <property type="match status" value="1"/>
</dbReference>
<dbReference type="PANTHER" id="PTHR30522">
    <property type="entry name" value="NUCLEOSIDE TRIPHOSPHATE PYROPHOSPHOHYDROLASE"/>
    <property type="match status" value="1"/>
</dbReference>
<name>A0AAP6XKN3_9CORY</name>
<sequence length="198" mass="22113">MTATVLLLDARWPDMIPLNLAGQIRGRVEFSPEVPVSVRWALDVAEGDEHWIVTTDPKFAERLLDDDSTALIKVPSLEDPVLQAVETMREARRRGEWEQEMTHESLLPFLAEEAGEVADAIRTKAPDAELKKELSDLLLQVLFHAEIADERGAFGFGDVAGAFVDKMRRRAPYLFDGSDGPVDKGTQDRLWVEGKASE</sequence>
<accession>A0AAP6XKN3</accession>
<dbReference type="GO" id="GO:0046076">
    <property type="term" value="P:dTTP catabolic process"/>
    <property type="evidence" value="ECO:0007669"/>
    <property type="project" value="TreeGrafter"/>
</dbReference>
<dbReference type="EMBL" id="JAAUVV010000002">
    <property type="protein sequence ID" value="NJJ03058.1"/>
    <property type="molecule type" value="Genomic_DNA"/>
</dbReference>
<evidence type="ECO:0000313" key="3">
    <source>
        <dbReference type="Proteomes" id="UP000591626"/>
    </source>
</evidence>
<dbReference type="GO" id="GO:0046047">
    <property type="term" value="P:TTP catabolic process"/>
    <property type="evidence" value="ECO:0007669"/>
    <property type="project" value="TreeGrafter"/>
</dbReference>
<dbReference type="GO" id="GO:0046081">
    <property type="term" value="P:dUTP catabolic process"/>
    <property type="evidence" value="ECO:0007669"/>
    <property type="project" value="TreeGrafter"/>
</dbReference>
<dbReference type="Proteomes" id="UP000591626">
    <property type="component" value="Unassembled WGS sequence"/>
</dbReference>
<evidence type="ECO:0000259" key="1">
    <source>
        <dbReference type="Pfam" id="PF03819"/>
    </source>
</evidence>